<dbReference type="InterPro" id="IPR031343">
    <property type="entry name" value="DUF5105"/>
</dbReference>
<dbReference type="Pfam" id="PF17118">
    <property type="entry name" value="DUF5105"/>
    <property type="match status" value="1"/>
</dbReference>
<evidence type="ECO:0000259" key="2">
    <source>
        <dbReference type="Pfam" id="PF17118"/>
    </source>
</evidence>
<keyword evidence="4" id="KW-1185">Reference proteome</keyword>
<dbReference type="PROSITE" id="PS51257">
    <property type="entry name" value="PROKAR_LIPOPROTEIN"/>
    <property type="match status" value="1"/>
</dbReference>
<feature type="chain" id="PRO_5038683038" description="DUF5105 domain-containing protein" evidence="1">
    <location>
        <begin position="22"/>
        <end position="237"/>
    </location>
</feature>
<reference evidence="4" key="1">
    <citation type="submission" date="2017-02" db="EMBL/GenBank/DDBJ databases">
        <authorList>
            <person name="Dridi B."/>
        </authorList>
    </citation>
    <scope>NUCLEOTIDE SEQUENCE [LARGE SCALE GENOMIC DNA]</scope>
    <source>
        <strain evidence="4">bH819</strain>
    </source>
</reference>
<name>A0A1X6WSG6_9ENTE</name>
<keyword evidence="1" id="KW-0732">Signal</keyword>
<feature type="signal peptide" evidence="1">
    <location>
        <begin position="1"/>
        <end position="21"/>
    </location>
</feature>
<dbReference type="EMBL" id="FWFD01000022">
    <property type="protein sequence ID" value="SLM87225.1"/>
    <property type="molecule type" value="Genomic_DNA"/>
</dbReference>
<evidence type="ECO:0000256" key="1">
    <source>
        <dbReference type="SAM" id="SignalP"/>
    </source>
</evidence>
<dbReference type="Proteomes" id="UP000195918">
    <property type="component" value="Unassembled WGS sequence"/>
</dbReference>
<evidence type="ECO:0000313" key="3">
    <source>
        <dbReference type="EMBL" id="SLM87225.1"/>
    </source>
</evidence>
<proteinExistence type="predicted"/>
<evidence type="ECO:0000313" key="4">
    <source>
        <dbReference type="Proteomes" id="UP000195918"/>
    </source>
</evidence>
<dbReference type="RefSeq" id="WP_086952843.1">
    <property type="nucleotide sequence ID" value="NZ_FWFD01000022.1"/>
</dbReference>
<accession>A0A1X6WSG6</accession>
<sequence>MKTKKISLVLIVCSFAILLSACGSKRPEAKDAVNVFMNAEVYGKDKEKYGEYFGMESVDTEASLIYSVKEGLKSDVTGLSDSEIQKIANELKKVIEKETRFEIKEVKDKKDMATAYVDLYGLDLTGLDPKIEKVMNAEMQQYFKEKGVNVVSLEEIEKIEDESEIEKIEKILKEPDFMTTMTERTLAKIIPDLKQTKKEQTVEIQLKANEKNKDQWEVVGVDSKVLEIYEKLMYEDE</sequence>
<gene>
    <name evidence="3" type="ORF">FM121_14085</name>
</gene>
<dbReference type="OrthoDB" id="2360945at2"/>
<dbReference type="AlphaFoldDB" id="A0A1X6WSG6"/>
<organism evidence="3 4">
    <name type="scientific">Vagococcus fluvialis bH819</name>
    <dbReference type="NCBI Taxonomy" id="1255619"/>
    <lineage>
        <taxon>Bacteria</taxon>
        <taxon>Bacillati</taxon>
        <taxon>Bacillota</taxon>
        <taxon>Bacilli</taxon>
        <taxon>Lactobacillales</taxon>
        <taxon>Enterococcaceae</taxon>
        <taxon>Vagococcus</taxon>
    </lineage>
</organism>
<protein>
    <recommendedName>
        <fullName evidence="2">DUF5105 domain-containing protein</fullName>
    </recommendedName>
</protein>
<feature type="domain" description="DUF5105" evidence="2">
    <location>
        <begin position="19"/>
        <end position="230"/>
    </location>
</feature>